<evidence type="ECO:0000256" key="2">
    <source>
        <dbReference type="SAM" id="MobiDB-lite"/>
    </source>
</evidence>
<dbReference type="InterPro" id="IPR010982">
    <property type="entry name" value="Lambda_DNA-bd_dom_sf"/>
</dbReference>
<evidence type="ECO:0000256" key="1">
    <source>
        <dbReference type="ARBA" id="ARBA00023125"/>
    </source>
</evidence>
<dbReference type="InterPro" id="IPR050807">
    <property type="entry name" value="TransReg_Diox_bact_type"/>
</dbReference>
<dbReference type="CDD" id="cd00093">
    <property type="entry name" value="HTH_XRE"/>
    <property type="match status" value="1"/>
</dbReference>
<proteinExistence type="predicted"/>
<evidence type="ECO:0000313" key="4">
    <source>
        <dbReference type="EMBL" id="XCG64246.1"/>
    </source>
</evidence>
<feature type="domain" description="HTH cro/C1-type" evidence="3">
    <location>
        <begin position="47"/>
        <end position="101"/>
    </location>
</feature>
<dbReference type="SUPFAM" id="SSF47413">
    <property type="entry name" value="lambda repressor-like DNA-binding domains"/>
    <property type="match status" value="1"/>
</dbReference>
<dbReference type="PANTHER" id="PTHR46797">
    <property type="entry name" value="HTH-TYPE TRANSCRIPTIONAL REGULATOR"/>
    <property type="match status" value="1"/>
</dbReference>
<dbReference type="Gene3D" id="1.10.260.40">
    <property type="entry name" value="lambda repressor-like DNA-binding domains"/>
    <property type="match status" value="1"/>
</dbReference>
<accession>A0AAU8DQG5</accession>
<protein>
    <submittedName>
        <fullName evidence="4">Helix-turn-helix transcriptional regulator</fullName>
    </submittedName>
</protein>
<dbReference type="GO" id="GO:0003700">
    <property type="term" value="F:DNA-binding transcription factor activity"/>
    <property type="evidence" value="ECO:0007669"/>
    <property type="project" value="TreeGrafter"/>
</dbReference>
<dbReference type="SMART" id="SM00530">
    <property type="entry name" value="HTH_XRE"/>
    <property type="match status" value="1"/>
</dbReference>
<organism evidence="4">
    <name type="scientific">Nakamurella sp. A5-74</name>
    <dbReference type="NCBI Taxonomy" id="3158264"/>
    <lineage>
        <taxon>Bacteria</taxon>
        <taxon>Bacillati</taxon>
        <taxon>Actinomycetota</taxon>
        <taxon>Actinomycetes</taxon>
        <taxon>Nakamurellales</taxon>
        <taxon>Nakamurellaceae</taxon>
        <taxon>Nakamurella</taxon>
    </lineage>
</organism>
<dbReference type="InterPro" id="IPR001387">
    <property type="entry name" value="Cro/C1-type_HTH"/>
</dbReference>
<dbReference type="RefSeq" id="WP_353649859.1">
    <property type="nucleotide sequence ID" value="NZ_CP159218.1"/>
</dbReference>
<dbReference type="GO" id="GO:0003677">
    <property type="term" value="F:DNA binding"/>
    <property type="evidence" value="ECO:0007669"/>
    <property type="project" value="UniProtKB-KW"/>
</dbReference>
<dbReference type="PANTHER" id="PTHR46797:SF1">
    <property type="entry name" value="METHYLPHOSPHONATE SYNTHASE"/>
    <property type="match status" value="1"/>
</dbReference>
<dbReference type="GO" id="GO:0005829">
    <property type="term" value="C:cytosol"/>
    <property type="evidence" value="ECO:0007669"/>
    <property type="project" value="TreeGrafter"/>
</dbReference>
<sequence>MDRPEPSPTRSADREEGGRVLEFRRPGPAAESPAIDPLWRELAGARLRARRTELGRTLGEVAQRAGISPQYLSEVERGLKDPSSEMLASICGALQLDLAELLRHSILQLGLTSIRSAGDRHGPVLLAV</sequence>
<evidence type="ECO:0000259" key="3">
    <source>
        <dbReference type="PROSITE" id="PS50943"/>
    </source>
</evidence>
<dbReference type="AlphaFoldDB" id="A0AAU8DQG5"/>
<gene>
    <name evidence="4" type="ORF">ABLG96_02530</name>
</gene>
<keyword evidence="1" id="KW-0238">DNA-binding</keyword>
<reference evidence="4" key="1">
    <citation type="submission" date="2024-05" db="EMBL/GenBank/DDBJ databases">
        <authorList>
            <person name="Cai S.Y."/>
            <person name="Jin L.M."/>
            <person name="Li H.R."/>
        </authorList>
    </citation>
    <scope>NUCLEOTIDE SEQUENCE</scope>
    <source>
        <strain evidence="4">A5-74</strain>
    </source>
</reference>
<feature type="compositionally biased region" description="Basic and acidic residues" evidence="2">
    <location>
        <begin position="1"/>
        <end position="25"/>
    </location>
</feature>
<dbReference type="PROSITE" id="PS50943">
    <property type="entry name" value="HTH_CROC1"/>
    <property type="match status" value="1"/>
</dbReference>
<dbReference type="EMBL" id="CP159218">
    <property type="protein sequence ID" value="XCG64246.1"/>
    <property type="molecule type" value="Genomic_DNA"/>
</dbReference>
<feature type="region of interest" description="Disordered" evidence="2">
    <location>
        <begin position="1"/>
        <end position="35"/>
    </location>
</feature>
<dbReference type="Pfam" id="PF01381">
    <property type="entry name" value="HTH_3"/>
    <property type="match status" value="1"/>
</dbReference>
<name>A0AAU8DQG5_9ACTN</name>